<reference evidence="1 2" key="2">
    <citation type="journal article" date="2012" name="PLoS Pathog.">
        <title>Diverse lifestyles and strategies of plant pathogenesis encoded in the genomes of eighteen Dothideomycetes fungi.</title>
        <authorList>
            <person name="Ohm R.A."/>
            <person name="Feau N."/>
            <person name="Henrissat B."/>
            <person name="Schoch C.L."/>
            <person name="Horwitz B.A."/>
            <person name="Barry K.W."/>
            <person name="Condon B.J."/>
            <person name="Copeland A.C."/>
            <person name="Dhillon B."/>
            <person name="Glaser F."/>
            <person name="Hesse C.N."/>
            <person name="Kosti I."/>
            <person name="LaButti K."/>
            <person name="Lindquist E.A."/>
            <person name="Lucas S."/>
            <person name="Salamov A.A."/>
            <person name="Bradshaw R.E."/>
            <person name="Ciuffetti L."/>
            <person name="Hamelin R.C."/>
            <person name="Kema G.H.J."/>
            <person name="Lawrence C."/>
            <person name="Scott J.A."/>
            <person name="Spatafora J.W."/>
            <person name="Turgeon B.G."/>
            <person name="de Wit P.J.G.M."/>
            <person name="Zhong S."/>
            <person name="Goodwin S.B."/>
            <person name="Grigoriev I.V."/>
        </authorList>
    </citation>
    <scope>NUCLEOTIDE SEQUENCE [LARGE SCALE GENOMIC DNA]</scope>
    <source>
        <strain evidence="2">NZE10 / CBS 128990</strain>
    </source>
</reference>
<dbReference type="Proteomes" id="UP000016933">
    <property type="component" value="Unassembled WGS sequence"/>
</dbReference>
<proteinExistence type="predicted"/>
<dbReference type="HOGENOM" id="CLU_2386120_0_0_1"/>
<evidence type="ECO:0000313" key="2">
    <source>
        <dbReference type="Proteomes" id="UP000016933"/>
    </source>
</evidence>
<organism evidence="1 2">
    <name type="scientific">Dothistroma septosporum (strain NZE10 / CBS 128990)</name>
    <name type="common">Red band needle blight fungus</name>
    <name type="synonym">Mycosphaerella pini</name>
    <dbReference type="NCBI Taxonomy" id="675120"/>
    <lineage>
        <taxon>Eukaryota</taxon>
        <taxon>Fungi</taxon>
        <taxon>Dikarya</taxon>
        <taxon>Ascomycota</taxon>
        <taxon>Pezizomycotina</taxon>
        <taxon>Dothideomycetes</taxon>
        <taxon>Dothideomycetidae</taxon>
        <taxon>Mycosphaerellales</taxon>
        <taxon>Mycosphaerellaceae</taxon>
        <taxon>Dothistroma</taxon>
    </lineage>
</organism>
<evidence type="ECO:0000313" key="1">
    <source>
        <dbReference type="EMBL" id="EME45082.1"/>
    </source>
</evidence>
<reference evidence="2" key="1">
    <citation type="journal article" date="2012" name="PLoS Genet.">
        <title>The genomes of the fungal plant pathogens Cladosporium fulvum and Dothistroma septosporum reveal adaptation to different hosts and lifestyles but also signatures of common ancestry.</title>
        <authorList>
            <person name="de Wit P.J.G.M."/>
            <person name="van der Burgt A."/>
            <person name="Oekmen B."/>
            <person name="Stergiopoulos I."/>
            <person name="Abd-Elsalam K.A."/>
            <person name="Aerts A.L."/>
            <person name="Bahkali A.H."/>
            <person name="Beenen H.G."/>
            <person name="Chettri P."/>
            <person name="Cox M.P."/>
            <person name="Datema E."/>
            <person name="de Vries R.P."/>
            <person name="Dhillon B."/>
            <person name="Ganley A.R."/>
            <person name="Griffiths S.A."/>
            <person name="Guo Y."/>
            <person name="Hamelin R.C."/>
            <person name="Henrissat B."/>
            <person name="Kabir M.S."/>
            <person name="Jashni M.K."/>
            <person name="Kema G."/>
            <person name="Klaubauf S."/>
            <person name="Lapidus A."/>
            <person name="Levasseur A."/>
            <person name="Lindquist E."/>
            <person name="Mehrabi R."/>
            <person name="Ohm R.A."/>
            <person name="Owen T.J."/>
            <person name="Salamov A."/>
            <person name="Schwelm A."/>
            <person name="Schijlen E."/>
            <person name="Sun H."/>
            <person name="van den Burg H.A."/>
            <person name="van Ham R.C.H.J."/>
            <person name="Zhang S."/>
            <person name="Goodwin S.B."/>
            <person name="Grigoriev I.V."/>
            <person name="Collemare J."/>
            <person name="Bradshaw R.E."/>
        </authorList>
    </citation>
    <scope>NUCLEOTIDE SEQUENCE [LARGE SCALE GENOMIC DNA]</scope>
    <source>
        <strain evidence="2">NZE10 / CBS 128990</strain>
    </source>
</reference>
<protein>
    <submittedName>
        <fullName evidence="1">Uncharacterized protein</fullName>
    </submittedName>
</protein>
<sequence>MMCSRRFPARVSERYTAQRLLLRGHPPVITYLSCFRAVQKCIVSARRPRNLRDGQYCTRYRGPFNVLKGKVRWKDATSILRWSRNPDCESVVRS</sequence>
<accession>N1PNU6</accession>
<name>N1PNU6_DOTSN</name>
<gene>
    <name evidence="1" type="ORF">DOTSEDRAFT_70948</name>
</gene>
<dbReference type="EMBL" id="KB446538">
    <property type="protein sequence ID" value="EME45082.1"/>
    <property type="molecule type" value="Genomic_DNA"/>
</dbReference>
<dbReference type="AlphaFoldDB" id="N1PNU6"/>
<keyword evidence="2" id="KW-1185">Reference proteome</keyword>